<name>A0ABD2BLZ1_VESMC</name>
<dbReference type="AlphaFoldDB" id="A0ABD2BLZ1"/>
<gene>
    <name evidence="1" type="ORF">V1477_014336</name>
</gene>
<comment type="caution">
    <text evidence="1">The sequence shown here is derived from an EMBL/GenBank/DDBJ whole genome shotgun (WGS) entry which is preliminary data.</text>
</comment>
<organism evidence="1 2">
    <name type="scientific">Vespula maculifrons</name>
    <name type="common">Eastern yellow jacket</name>
    <name type="synonym">Wasp</name>
    <dbReference type="NCBI Taxonomy" id="7453"/>
    <lineage>
        <taxon>Eukaryota</taxon>
        <taxon>Metazoa</taxon>
        <taxon>Ecdysozoa</taxon>
        <taxon>Arthropoda</taxon>
        <taxon>Hexapoda</taxon>
        <taxon>Insecta</taxon>
        <taxon>Pterygota</taxon>
        <taxon>Neoptera</taxon>
        <taxon>Endopterygota</taxon>
        <taxon>Hymenoptera</taxon>
        <taxon>Apocrita</taxon>
        <taxon>Aculeata</taxon>
        <taxon>Vespoidea</taxon>
        <taxon>Vespidae</taxon>
        <taxon>Vespinae</taxon>
        <taxon>Vespula</taxon>
    </lineage>
</organism>
<dbReference type="EMBL" id="JAYRBN010000074">
    <property type="protein sequence ID" value="KAL2733368.1"/>
    <property type="molecule type" value="Genomic_DNA"/>
</dbReference>
<evidence type="ECO:0000313" key="1">
    <source>
        <dbReference type="EMBL" id="KAL2733368.1"/>
    </source>
</evidence>
<accession>A0ABD2BLZ1</accession>
<dbReference type="Proteomes" id="UP001607303">
    <property type="component" value="Unassembled WGS sequence"/>
</dbReference>
<protein>
    <submittedName>
        <fullName evidence="1">Uncharacterized protein</fullName>
    </submittedName>
</protein>
<proteinExistence type="predicted"/>
<reference evidence="1 2" key="1">
    <citation type="journal article" date="2024" name="Ann. Entomol. Soc. Am.">
        <title>Genomic analyses of the southern and eastern yellowjacket wasps (Hymenoptera: Vespidae) reveal evolutionary signatures of social life.</title>
        <authorList>
            <person name="Catto M.A."/>
            <person name="Caine P.B."/>
            <person name="Orr S.E."/>
            <person name="Hunt B.G."/>
            <person name="Goodisman M.A.D."/>
        </authorList>
    </citation>
    <scope>NUCLEOTIDE SEQUENCE [LARGE SCALE GENOMIC DNA]</scope>
    <source>
        <strain evidence="1">232</strain>
        <tissue evidence="1">Head and thorax</tissue>
    </source>
</reference>
<keyword evidence="2" id="KW-1185">Reference proteome</keyword>
<evidence type="ECO:0000313" key="2">
    <source>
        <dbReference type="Proteomes" id="UP001607303"/>
    </source>
</evidence>
<sequence>MNGDPSRKLGPEVRPRGVQIPGARNIRITVGNAKRTVTYRGVENEIWSLEVVHGGVIRAVKQLNSIVTATELLARGTCKRARCYGAQNPFVRVYELALPRQACIFENAVGQYQSVPNSPHAFASVLTVKNHRPFSSSGVFINLNLIIKSFRSISIRYRDE</sequence>